<dbReference type="Proteomes" id="UP000694391">
    <property type="component" value="Unplaced"/>
</dbReference>
<name>A0A8C0K7Z9_CANLU</name>
<accession>A0A8C0K7Z9</accession>
<dbReference type="InterPro" id="IPR004142">
    <property type="entry name" value="NDRG"/>
</dbReference>
<gene>
    <name evidence="6" type="primary">NDRG4</name>
</gene>
<evidence type="ECO:0000313" key="7">
    <source>
        <dbReference type="Proteomes" id="UP000694391"/>
    </source>
</evidence>
<evidence type="ECO:0000256" key="5">
    <source>
        <dbReference type="SAM" id="MobiDB-lite"/>
    </source>
</evidence>
<dbReference type="GO" id="GO:0005829">
    <property type="term" value="C:cytosol"/>
    <property type="evidence" value="ECO:0007669"/>
    <property type="project" value="UniProtKB-SubCell"/>
</dbReference>
<dbReference type="Gene3D" id="3.40.50.1820">
    <property type="entry name" value="alpha/beta hydrolase"/>
    <property type="match status" value="1"/>
</dbReference>
<comment type="similarity">
    <text evidence="2">Belongs to the NDRG family.</text>
</comment>
<evidence type="ECO:0000256" key="1">
    <source>
        <dbReference type="ARBA" id="ARBA00004514"/>
    </source>
</evidence>
<dbReference type="GeneTree" id="ENSGT00950000182872"/>
<dbReference type="GO" id="GO:0016020">
    <property type="term" value="C:membrane"/>
    <property type="evidence" value="ECO:0007669"/>
    <property type="project" value="UniProtKB-ARBA"/>
</dbReference>
<dbReference type="SUPFAM" id="SSF53474">
    <property type="entry name" value="alpha/beta-Hydrolases"/>
    <property type="match status" value="1"/>
</dbReference>
<evidence type="ECO:0000313" key="6">
    <source>
        <dbReference type="Ensembl" id="ENSCAFP00020012412.1"/>
    </source>
</evidence>
<sequence length="416" mass="44543">MPECWDGEHDIETPYGLLHVVIRGSPKGNRPAILTYHDVGLNHKLCFNTFFNFEDMQEITKHFVVCHVDAPGQQVGASQFPQGYQFPSMEQLAAMLPSVVQHFGFKYVIGIGVGAGAYVLAKFALIFPDLVEGLVLMNIDPNGKGWIDWAATKLSGLTSTLPDTVLTHLFSQEELVSNTELVQSYRQQIGNVVNQANLQLFWNMYNSRRDLDINRPGTVPNAKTLRCPVMLVVGDNAPAEDGVVECNSKLDPTTTTFLKVRPSSPSSTSSPDKGPASGRGLPGVLGQAGGSRTVCLLRVAWARCGGTPAQLTPLFSLQMADSGGLPQVTQVSPLSLILAQVGGASPPPNPRQPIKACDCPSVLQPGKLTEAFKYFLQGMGYSKLTSPCPCPGDWWAGGRVGLAPAAAGDTKQPGGI</sequence>
<feature type="compositionally biased region" description="Low complexity" evidence="5">
    <location>
        <begin position="262"/>
        <end position="271"/>
    </location>
</feature>
<dbReference type="FunFam" id="3.40.50.1820:FF:000009">
    <property type="entry name" value="NDRG family member 4"/>
    <property type="match status" value="1"/>
</dbReference>
<dbReference type="InterPro" id="IPR029058">
    <property type="entry name" value="AB_hydrolase_fold"/>
</dbReference>
<reference evidence="6" key="2">
    <citation type="submission" date="2025-09" db="UniProtKB">
        <authorList>
            <consortium name="Ensembl"/>
        </authorList>
    </citation>
    <scope>IDENTIFICATION</scope>
</reference>
<keyword evidence="3" id="KW-0963">Cytoplasm</keyword>
<dbReference type="Ensembl" id="ENSCAFT00020014326.1">
    <property type="protein sequence ID" value="ENSCAFP00020012412.1"/>
    <property type="gene ID" value="ENSCAFG00020009989.1"/>
</dbReference>
<proteinExistence type="inferred from homology"/>
<reference evidence="6" key="1">
    <citation type="submission" date="2025-08" db="UniProtKB">
        <authorList>
            <consortium name="Ensembl"/>
        </authorList>
    </citation>
    <scope>IDENTIFICATION</scope>
</reference>
<dbReference type="PANTHER" id="PTHR11034">
    <property type="entry name" value="N-MYC DOWNSTREAM REGULATED"/>
    <property type="match status" value="1"/>
</dbReference>
<feature type="region of interest" description="Disordered" evidence="5">
    <location>
        <begin position="255"/>
        <end position="283"/>
    </location>
</feature>
<comment type="subcellular location">
    <subcellularLocation>
        <location evidence="1">Cytoplasm</location>
        <location evidence="1">Cytosol</location>
    </subcellularLocation>
</comment>
<organism evidence="6 7">
    <name type="scientific">Canis lupus dingo</name>
    <name type="common">dingo</name>
    <dbReference type="NCBI Taxonomy" id="286419"/>
    <lineage>
        <taxon>Eukaryota</taxon>
        <taxon>Metazoa</taxon>
        <taxon>Chordata</taxon>
        <taxon>Craniata</taxon>
        <taxon>Vertebrata</taxon>
        <taxon>Euteleostomi</taxon>
        <taxon>Mammalia</taxon>
        <taxon>Eutheria</taxon>
        <taxon>Laurasiatheria</taxon>
        <taxon>Carnivora</taxon>
        <taxon>Caniformia</taxon>
        <taxon>Canidae</taxon>
        <taxon>Canis</taxon>
    </lineage>
</organism>
<dbReference type="Pfam" id="PF03096">
    <property type="entry name" value="Ndr"/>
    <property type="match status" value="1"/>
</dbReference>
<evidence type="ECO:0000256" key="4">
    <source>
        <dbReference type="ARBA" id="ARBA00072001"/>
    </source>
</evidence>
<keyword evidence="7" id="KW-1185">Reference proteome</keyword>
<dbReference type="AlphaFoldDB" id="A0A8C0K7Z9"/>
<evidence type="ECO:0000256" key="3">
    <source>
        <dbReference type="ARBA" id="ARBA00022490"/>
    </source>
</evidence>
<evidence type="ECO:0000256" key="2">
    <source>
        <dbReference type="ARBA" id="ARBA00005598"/>
    </source>
</evidence>
<protein>
    <recommendedName>
        <fullName evidence="4">Protein NDRG4</fullName>
    </recommendedName>
</protein>